<evidence type="ECO:0000313" key="3">
    <source>
        <dbReference type="WBParaSite" id="PSU_v2.g2163.t1"/>
    </source>
</evidence>
<protein>
    <submittedName>
        <fullName evidence="3">Uncharacterized protein</fullName>
    </submittedName>
</protein>
<organism evidence="2 3">
    <name type="scientific">Panagrolaimus superbus</name>
    <dbReference type="NCBI Taxonomy" id="310955"/>
    <lineage>
        <taxon>Eukaryota</taxon>
        <taxon>Metazoa</taxon>
        <taxon>Ecdysozoa</taxon>
        <taxon>Nematoda</taxon>
        <taxon>Chromadorea</taxon>
        <taxon>Rhabditida</taxon>
        <taxon>Tylenchina</taxon>
        <taxon>Panagrolaimomorpha</taxon>
        <taxon>Panagrolaimoidea</taxon>
        <taxon>Panagrolaimidae</taxon>
        <taxon>Panagrolaimus</taxon>
    </lineage>
</organism>
<evidence type="ECO:0000256" key="1">
    <source>
        <dbReference type="SAM" id="MobiDB-lite"/>
    </source>
</evidence>
<dbReference type="WBParaSite" id="PSU_v2.g2163.t1">
    <property type="protein sequence ID" value="PSU_v2.g2163.t1"/>
    <property type="gene ID" value="PSU_v2.g2163"/>
</dbReference>
<keyword evidence="2" id="KW-1185">Reference proteome</keyword>
<name>A0A914YPP1_9BILA</name>
<reference evidence="3" key="1">
    <citation type="submission" date="2022-11" db="UniProtKB">
        <authorList>
            <consortium name="WormBaseParasite"/>
        </authorList>
    </citation>
    <scope>IDENTIFICATION</scope>
</reference>
<proteinExistence type="predicted"/>
<feature type="compositionally biased region" description="Basic and acidic residues" evidence="1">
    <location>
        <begin position="70"/>
        <end position="81"/>
    </location>
</feature>
<evidence type="ECO:0000313" key="2">
    <source>
        <dbReference type="Proteomes" id="UP000887577"/>
    </source>
</evidence>
<dbReference type="Proteomes" id="UP000887577">
    <property type="component" value="Unplaced"/>
</dbReference>
<accession>A0A914YPP1</accession>
<dbReference type="AlphaFoldDB" id="A0A914YPP1"/>
<feature type="region of interest" description="Disordered" evidence="1">
    <location>
        <begin position="39"/>
        <end position="98"/>
    </location>
</feature>
<sequence length="227" mass="26208">MYNHASVSSVKIPIDIPLLTEDNEKITEGVKRITKDFEDWKDEKEISIKPTPPPVIKQAWGEPAPTTATNEERRRHSRNDEPPPPLPPHRISTSRHSDSFEHDIIPSVSGHQHPTLPQHFPENFAVFEHDQSALSIQKNDESILDWCQRVAAGYLHVKSESLEESELNVSVTRKIVTNFEKSVAEIKDFKEEFQKLLKEFKKLEIFVSMLKKKLNLLKKIVKMNKNM</sequence>